<feature type="compositionally biased region" description="Polar residues" evidence="1">
    <location>
        <begin position="38"/>
        <end position="47"/>
    </location>
</feature>
<dbReference type="Proteomes" id="UP000567293">
    <property type="component" value="Unassembled WGS sequence"/>
</dbReference>
<organism evidence="2 3">
    <name type="scientific">Candidatus Acidiferrum panamense</name>
    <dbReference type="NCBI Taxonomy" id="2741543"/>
    <lineage>
        <taxon>Bacteria</taxon>
        <taxon>Pseudomonadati</taxon>
        <taxon>Acidobacteriota</taxon>
        <taxon>Terriglobia</taxon>
        <taxon>Candidatus Acidiferrales</taxon>
        <taxon>Candidatus Acidiferrum</taxon>
    </lineage>
</organism>
<dbReference type="EMBL" id="JACDQQ010001372">
    <property type="protein sequence ID" value="MBA0086149.1"/>
    <property type="molecule type" value="Genomic_DNA"/>
</dbReference>
<sequence>MAYKGKAITNRDMRTNDGISIPNPGRSPVQKSELNRDTPYTNQTEFNDATTMGDRALNGAVVGMDSWRKAENLDDPGLDASGGWLYKQGTPYGETAMFNQLPPGQDISDQNYAAIYEMKLKLVTAIGYPGDGAFPVRDIPE</sequence>
<proteinExistence type="predicted"/>
<gene>
    <name evidence="2" type="ORF">HRJ53_14270</name>
</gene>
<evidence type="ECO:0000313" key="2">
    <source>
        <dbReference type="EMBL" id="MBA0086149.1"/>
    </source>
</evidence>
<dbReference type="AlphaFoldDB" id="A0A7V8NRD5"/>
<evidence type="ECO:0000313" key="3">
    <source>
        <dbReference type="Proteomes" id="UP000567293"/>
    </source>
</evidence>
<evidence type="ECO:0000256" key="1">
    <source>
        <dbReference type="SAM" id="MobiDB-lite"/>
    </source>
</evidence>
<accession>A0A7V8NRD5</accession>
<comment type="caution">
    <text evidence="2">The sequence shown here is derived from an EMBL/GenBank/DDBJ whole genome shotgun (WGS) entry which is preliminary data.</text>
</comment>
<protein>
    <submittedName>
        <fullName evidence="2">Uncharacterized protein</fullName>
    </submittedName>
</protein>
<reference evidence="2" key="1">
    <citation type="submission" date="2020-06" db="EMBL/GenBank/DDBJ databases">
        <title>Legume-microbial interactions unlock mineral nutrients during tropical forest succession.</title>
        <authorList>
            <person name="Epihov D.Z."/>
        </authorList>
    </citation>
    <scope>NUCLEOTIDE SEQUENCE [LARGE SCALE GENOMIC DNA]</scope>
    <source>
        <strain evidence="2">Pan2503</strain>
    </source>
</reference>
<name>A0A7V8NRD5_9BACT</name>
<feature type="region of interest" description="Disordered" evidence="1">
    <location>
        <begin position="1"/>
        <end position="47"/>
    </location>
</feature>
<keyword evidence="3" id="KW-1185">Reference proteome</keyword>